<keyword evidence="3" id="KW-0378">Hydrolase</keyword>
<reference evidence="6 7" key="1">
    <citation type="submission" date="2018-06" db="EMBL/GenBank/DDBJ databases">
        <authorList>
            <consortium name="Pathogen Informatics"/>
            <person name="Doyle S."/>
        </authorList>
    </citation>
    <scope>NUCLEOTIDE SEQUENCE [LARGE SCALE GENOMIC DNA]</scope>
    <source>
        <strain evidence="6 7">NCTC10899</strain>
    </source>
</reference>
<organism evidence="6 7">
    <name type="scientific">Ectopseudomonas mendocina</name>
    <name type="common">Pseudomonas mendocina</name>
    <dbReference type="NCBI Taxonomy" id="300"/>
    <lineage>
        <taxon>Bacteria</taxon>
        <taxon>Pseudomonadati</taxon>
        <taxon>Pseudomonadota</taxon>
        <taxon>Gammaproteobacteria</taxon>
        <taxon>Pseudomonadales</taxon>
        <taxon>Pseudomonadaceae</taxon>
        <taxon>Ectopseudomonas</taxon>
    </lineage>
</organism>
<gene>
    <name evidence="6" type="ORF">NCTC10899_05043</name>
</gene>
<evidence type="ECO:0000256" key="4">
    <source>
        <dbReference type="ARBA" id="ARBA00022807"/>
    </source>
</evidence>
<dbReference type="GO" id="GO:0006508">
    <property type="term" value="P:proteolysis"/>
    <property type="evidence" value="ECO:0007669"/>
    <property type="project" value="UniProtKB-KW"/>
</dbReference>
<protein>
    <submittedName>
        <fullName evidence="6">NlpC/P60 family</fullName>
    </submittedName>
</protein>
<evidence type="ECO:0000259" key="5">
    <source>
        <dbReference type="PROSITE" id="PS51935"/>
    </source>
</evidence>
<name>A0A379PRN5_ECTME</name>
<dbReference type="Proteomes" id="UP000254260">
    <property type="component" value="Unassembled WGS sequence"/>
</dbReference>
<sequence>MDYIDLLGKPFKYGGRCLEDGGLDCYGVVVEMGRRAGQQFPERQFSENLDVNHALMACQMDEWERCSPQAGAVVLIRIFKSPCHVGFMIDDYQFVHAWEGSGGVVVERIEEWQKRIEGFYRYVGHREG</sequence>
<dbReference type="PROSITE" id="PS51935">
    <property type="entry name" value="NLPC_P60"/>
    <property type="match status" value="1"/>
</dbReference>
<proteinExistence type="inferred from homology"/>
<feature type="domain" description="NlpC/P60" evidence="5">
    <location>
        <begin position="1"/>
        <end position="123"/>
    </location>
</feature>
<evidence type="ECO:0000256" key="2">
    <source>
        <dbReference type="ARBA" id="ARBA00022670"/>
    </source>
</evidence>
<keyword evidence="4" id="KW-0788">Thiol protease</keyword>
<comment type="similarity">
    <text evidence="1">Belongs to the peptidase C40 family.</text>
</comment>
<dbReference type="InterPro" id="IPR000064">
    <property type="entry name" value="NLP_P60_dom"/>
</dbReference>
<dbReference type="EMBL" id="UGUU01000002">
    <property type="protein sequence ID" value="SUE95802.1"/>
    <property type="molecule type" value="Genomic_DNA"/>
</dbReference>
<dbReference type="RefSeq" id="WP_115292764.1">
    <property type="nucleotide sequence ID" value="NZ_UGUU01000002.1"/>
</dbReference>
<dbReference type="InterPro" id="IPR038765">
    <property type="entry name" value="Papain-like_cys_pep_sf"/>
</dbReference>
<dbReference type="GO" id="GO:0008234">
    <property type="term" value="F:cysteine-type peptidase activity"/>
    <property type="evidence" value="ECO:0007669"/>
    <property type="project" value="UniProtKB-KW"/>
</dbReference>
<keyword evidence="2" id="KW-0645">Protease</keyword>
<dbReference type="OrthoDB" id="6058745at2"/>
<evidence type="ECO:0000256" key="3">
    <source>
        <dbReference type="ARBA" id="ARBA00022801"/>
    </source>
</evidence>
<dbReference type="SUPFAM" id="SSF54001">
    <property type="entry name" value="Cysteine proteinases"/>
    <property type="match status" value="1"/>
</dbReference>
<evidence type="ECO:0000313" key="6">
    <source>
        <dbReference type="EMBL" id="SUE95802.1"/>
    </source>
</evidence>
<evidence type="ECO:0000256" key="1">
    <source>
        <dbReference type="ARBA" id="ARBA00007074"/>
    </source>
</evidence>
<dbReference type="Gene3D" id="3.90.1720.10">
    <property type="entry name" value="endopeptidase domain like (from Nostoc punctiforme)"/>
    <property type="match status" value="1"/>
</dbReference>
<dbReference type="AlphaFoldDB" id="A0A379PRN5"/>
<accession>A0A379PRN5</accession>
<dbReference type="Pfam" id="PF00877">
    <property type="entry name" value="NLPC_P60"/>
    <property type="match status" value="1"/>
</dbReference>
<evidence type="ECO:0000313" key="7">
    <source>
        <dbReference type="Proteomes" id="UP000254260"/>
    </source>
</evidence>